<organism evidence="9 10">
    <name type="scientific">Thermus thermophilus</name>
    <dbReference type="NCBI Taxonomy" id="274"/>
    <lineage>
        <taxon>Bacteria</taxon>
        <taxon>Thermotogati</taxon>
        <taxon>Deinococcota</taxon>
        <taxon>Deinococci</taxon>
        <taxon>Thermales</taxon>
        <taxon>Thermaceae</taxon>
        <taxon>Thermus</taxon>
    </lineage>
</organism>
<dbReference type="InterPro" id="IPR035906">
    <property type="entry name" value="MetI-like_sf"/>
</dbReference>
<dbReference type="Proteomes" id="UP000279841">
    <property type="component" value="Plasmid 4"/>
</dbReference>
<dbReference type="GO" id="GO:0055085">
    <property type="term" value="P:transmembrane transport"/>
    <property type="evidence" value="ECO:0007669"/>
    <property type="project" value="InterPro"/>
</dbReference>
<dbReference type="CDD" id="cd06261">
    <property type="entry name" value="TM_PBP2"/>
    <property type="match status" value="1"/>
</dbReference>
<evidence type="ECO:0000256" key="3">
    <source>
        <dbReference type="ARBA" id="ARBA00022475"/>
    </source>
</evidence>
<evidence type="ECO:0000259" key="8">
    <source>
        <dbReference type="PROSITE" id="PS50928"/>
    </source>
</evidence>
<feature type="transmembrane region" description="Helical" evidence="7">
    <location>
        <begin position="60"/>
        <end position="89"/>
    </location>
</feature>
<keyword evidence="4 7" id="KW-0812">Transmembrane</keyword>
<geneLocation type="plasmid" evidence="9 10">
    <name>4</name>
</geneLocation>
<dbReference type="EMBL" id="LR027520">
    <property type="protein sequence ID" value="VCU54646.1"/>
    <property type="molecule type" value="Genomic_DNA"/>
</dbReference>
<keyword evidence="9" id="KW-0614">Plasmid</keyword>
<evidence type="ECO:0000256" key="7">
    <source>
        <dbReference type="RuleBase" id="RU363032"/>
    </source>
</evidence>
<feature type="domain" description="ABC transmembrane type-1" evidence="8">
    <location>
        <begin position="65"/>
        <end position="272"/>
    </location>
</feature>
<feature type="transmembrane region" description="Helical" evidence="7">
    <location>
        <begin position="101"/>
        <end position="123"/>
    </location>
</feature>
<reference evidence="9 10" key="1">
    <citation type="submission" date="2018-10" db="EMBL/GenBank/DDBJ databases">
        <authorList>
            <person name="Peiro R."/>
            <person name="Begona"/>
            <person name="Cbmso G."/>
            <person name="Lopez M."/>
            <person name="Gonzalez S."/>
            <person name="Sacristan E."/>
            <person name="Castillo E."/>
        </authorList>
    </citation>
    <scope>NUCLEOTIDE SEQUENCE [LARGE SCALE GENOMIC DNA]</scope>
    <source>
        <strain evidence="9">TTHNAR1</strain>
        <plasmid evidence="10">4</plasmid>
    </source>
</reference>
<evidence type="ECO:0000256" key="5">
    <source>
        <dbReference type="ARBA" id="ARBA00022989"/>
    </source>
</evidence>
<proteinExistence type="inferred from homology"/>
<feature type="transmembrane region" description="Helical" evidence="7">
    <location>
        <begin position="143"/>
        <end position="170"/>
    </location>
</feature>
<comment type="subcellular location">
    <subcellularLocation>
        <location evidence="1 7">Cell membrane</location>
        <topology evidence="1 7">Multi-pass membrane protein</topology>
    </subcellularLocation>
</comment>
<dbReference type="SUPFAM" id="SSF161098">
    <property type="entry name" value="MetI-like"/>
    <property type="match status" value="1"/>
</dbReference>
<evidence type="ECO:0000256" key="2">
    <source>
        <dbReference type="ARBA" id="ARBA00022448"/>
    </source>
</evidence>
<evidence type="ECO:0000256" key="1">
    <source>
        <dbReference type="ARBA" id="ARBA00004651"/>
    </source>
</evidence>
<keyword evidence="3" id="KW-1003">Cell membrane</keyword>
<keyword evidence="6 7" id="KW-0472">Membrane</keyword>
<comment type="similarity">
    <text evidence="7">Belongs to the binding-protein-dependent transport system permease family.</text>
</comment>
<keyword evidence="2 7" id="KW-0813">Transport</keyword>
<dbReference type="PANTHER" id="PTHR30193">
    <property type="entry name" value="ABC TRANSPORTER PERMEASE PROTEIN"/>
    <property type="match status" value="1"/>
</dbReference>
<name>A0A3P4AVL6_THETH</name>
<dbReference type="PROSITE" id="PS50928">
    <property type="entry name" value="ABC_TM1"/>
    <property type="match status" value="1"/>
</dbReference>
<evidence type="ECO:0000256" key="4">
    <source>
        <dbReference type="ARBA" id="ARBA00022692"/>
    </source>
</evidence>
<evidence type="ECO:0000256" key="6">
    <source>
        <dbReference type="ARBA" id="ARBA00023136"/>
    </source>
</evidence>
<feature type="transmembrane region" description="Helical" evidence="7">
    <location>
        <begin position="7"/>
        <end position="40"/>
    </location>
</feature>
<evidence type="ECO:0000313" key="9">
    <source>
        <dbReference type="EMBL" id="VCU54646.1"/>
    </source>
</evidence>
<dbReference type="Gene3D" id="1.10.3720.10">
    <property type="entry name" value="MetI-like"/>
    <property type="match status" value="1"/>
</dbReference>
<dbReference type="AlphaFoldDB" id="A0A3P4AVL6"/>
<dbReference type="PANTHER" id="PTHR30193:SF37">
    <property type="entry name" value="INNER MEMBRANE ABC TRANSPORTER PERMEASE PROTEIN YCJO"/>
    <property type="match status" value="1"/>
</dbReference>
<dbReference type="Pfam" id="PF00528">
    <property type="entry name" value="BPD_transp_1"/>
    <property type="match status" value="1"/>
</dbReference>
<evidence type="ECO:0000313" key="10">
    <source>
        <dbReference type="Proteomes" id="UP000279841"/>
    </source>
</evidence>
<protein>
    <submittedName>
        <fullName evidence="9">sn-glycerol-3-phosphate transport system permease protein UgpA</fullName>
    </submittedName>
</protein>
<dbReference type="InterPro" id="IPR051393">
    <property type="entry name" value="ABC_transporter_permease"/>
</dbReference>
<gene>
    <name evidence="9" type="primary">ugpA_2</name>
    <name evidence="9" type="ORF">TTHNP4_00054</name>
</gene>
<accession>A0A3P4AVL6</accession>
<keyword evidence="5 7" id="KW-1133">Transmembrane helix</keyword>
<dbReference type="GO" id="GO:0005886">
    <property type="term" value="C:plasma membrane"/>
    <property type="evidence" value="ECO:0007669"/>
    <property type="project" value="UniProtKB-SubCell"/>
</dbReference>
<dbReference type="InterPro" id="IPR000515">
    <property type="entry name" value="MetI-like"/>
</dbReference>
<sequence>MGQRGMAWWLALPGLAVLGGVVGLPLLYALFLSLTGYSFLRPSYDWVGLARYQEAFRDPYFLHALGLTALYVAVTVGLTLVLALVLAVLLQQNLPWKGFHYFVVSLPMLIAPVGVGLIWKMILHPELGILSYLFGKVDFFGDARYALFSLALVDVWQQVSFAALVLLAGLRSLPKEPLEAAYVDGATPWQAFLRVTLPLLRPVLVVLLILQTLAEVRTYDLVYVLTRGGPGSATDLVSYYIYRKAFLGLDLSGASAMGYLLLLLTLALVAAYYRLLTRG</sequence>
<feature type="transmembrane region" description="Helical" evidence="7">
    <location>
        <begin position="256"/>
        <end position="276"/>
    </location>
</feature>
<feature type="transmembrane region" description="Helical" evidence="7">
    <location>
        <begin position="191"/>
        <end position="214"/>
    </location>
</feature>